<reference evidence="2" key="1">
    <citation type="submission" date="2021-01" db="EMBL/GenBank/DDBJ databases">
        <authorList>
            <person name="Kaushik A."/>
        </authorList>
    </citation>
    <scope>NUCLEOTIDE SEQUENCE</scope>
    <source>
        <strain evidence="2">AG1-1C</strain>
    </source>
</reference>
<evidence type="ECO:0000256" key="1">
    <source>
        <dbReference type="SAM" id="MobiDB-lite"/>
    </source>
</evidence>
<protein>
    <submittedName>
        <fullName evidence="2">Uncharacterized protein</fullName>
    </submittedName>
</protein>
<comment type="caution">
    <text evidence="2">The sequence shown here is derived from an EMBL/GenBank/DDBJ whole genome shotgun (WGS) entry which is preliminary data.</text>
</comment>
<accession>A0A8H3GUD2</accession>
<dbReference type="AlphaFoldDB" id="A0A8H3GUD2"/>
<evidence type="ECO:0000313" key="3">
    <source>
        <dbReference type="Proteomes" id="UP000663846"/>
    </source>
</evidence>
<feature type="region of interest" description="Disordered" evidence="1">
    <location>
        <begin position="51"/>
        <end position="140"/>
    </location>
</feature>
<name>A0A8H3GUD2_9AGAM</name>
<sequence>MNRHSYTPLDLGNLGAAIALASEALAAAAEALAEAAKAISAASDAFENIDHDKSSKNTTCAANVSGNSSSKREQTITGESKDSLGQATQHAAIDQQSMSRFDRGITITSTPPPSTPRSTVEIGPAHLSESHPPQFERKGGSSKLIVTPEYELNNKLDALPPSPITLAPNTPNMVFTRAEKSQASGPESNTSKLLEAMKSHPTIPPGRNCIYLDHPSDALAFIAFMALQVHRIICVVPNNGQGTYAELLKPLTHASIHCINGPWDYSNFLTALANASSVSYEILLTPCGNYQSNCGWMQESQPDCILHWTLPANVYSTTTRNVVENISGTVRACVMVVGDDSIDADMLGIALYSTSILERCFQPDSPFQILRRLSSQLLQATPVVPSAPHSSEQPPQSPLLQPPTCRIPTSSNSPRANAVTLPPGHYYIVMDQSNDIDVIPVIAYIALNTKKVVCHIPSSENVGRYHTFINAIANLNVITSTSKGKKLKAPTSRLKSEKSGILLRNVDTE</sequence>
<evidence type="ECO:0000313" key="2">
    <source>
        <dbReference type="EMBL" id="CAE6465930.1"/>
    </source>
</evidence>
<dbReference type="EMBL" id="CAJMWS010000844">
    <property type="protein sequence ID" value="CAE6465930.1"/>
    <property type="molecule type" value="Genomic_DNA"/>
</dbReference>
<dbReference type="Proteomes" id="UP000663846">
    <property type="component" value="Unassembled WGS sequence"/>
</dbReference>
<proteinExistence type="predicted"/>
<feature type="compositionally biased region" description="Basic and acidic residues" evidence="1">
    <location>
        <begin position="70"/>
        <end position="82"/>
    </location>
</feature>
<organism evidence="2 3">
    <name type="scientific">Rhizoctonia solani</name>
    <dbReference type="NCBI Taxonomy" id="456999"/>
    <lineage>
        <taxon>Eukaryota</taxon>
        <taxon>Fungi</taxon>
        <taxon>Dikarya</taxon>
        <taxon>Basidiomycota</taxon>
        <taxon>Agaricomycotina</taxon>
        <taxon>Agaricomycetes</taxon>
        <taxon>Cantharellales</taxon>
        <taxon>Ceratobasidiaceae</taxon>
        <taxon>Rhizoctonia</taxon>
    </lineage>
</organism>
<gene>
    <name evidence="2" type="ORF">RDB_LOCUS166966</name>
</gene>
<feature type="compositionally biased region" description="Polar residues" evidence="1">
    <location>
        <begin position="83"/>
        <end position="99"/>
    </location>
</feature>
<feature type="compositionally biased region" description="Polar residues" evidence="1">
    <location>
        <begin position="56"/>
        <end position="69"/>
    </location>
</feature>
<feature type="region of interest" description="Disordered" evidence="1">
    <location>
        <begin position="384"/>
        <end position="416"/>
    </location>
</feature>